<evidence type="ECO:0000259" key="7">
    <source>
        <dbReference type="PROSITE" id="PS50255"/>
    </source>
</evidence>
<dbReference type="GO" id="GO:0016020">
    <property type="term" value="C:membrane"/>
    <property type="evidence" value="ECO:0007669"/>
    <property type="project" value="TreeGrafter"/>
</dbReference>
<evidence type="ECO:0000256" key="6">
    <source>
        <dbReference type="SAM" id="Phobius"/>
    </source>
</evidence>
<organism evidence="8 9">
    <name type="scientific">Polarella glacialis</name>
    <name type="common">Dinoflagellate</name>
    <dbReference type="NCBI Taxonomy" id="89957"/>
    <lineage>
        <taxon>Eukaryota</taxon>
        <taxon>Sar</taxon>
        <taxon>Alveolata</taxon>
        <taxon>Dinophyceae</taxon>
        <taxon>Suessiales</taxon>
        <taxon>Suessiaceae</taxon>
        <taxon>Polarella</taxon>
    </lineage>
</organism>
<feature type="non-terminal residue" evidence="8">
    <location>
        <position position="1"/>
    </location>
</feature>
<evidence type="ECO:0000256" key="5">
    <source>
        <dbReference type="SAM" id="MobiDB-lite"/>
    </source>
</evidence>
<accession>A0A813L9W4</accession>
<dbReference type="Proteomes" id="UP000626109">
    <property type="component" value="Unassembled WGS sequence"/>
</dbReference>
<comment type="caution">
    <text evidence="8">The sequence shown here is derived from an EMBL/GenBank/DDBJ whole genome shotgun (WGS) entry which is preliminary data.</text>
</comment>
<gene>
    <name evidence="8" type="ORF">PGLA2088_LOCUS42637</name>
</gene>
<dbReference type="SMART" id="SM01117">
    <property type="entry name" value="Cyt-b5"/>
    <property type="match status" value="1"/>
</dbReference>
<dbReference type="Gene3D" id="3.10.120.10">
    <property type="entry name" value="Cytochrome b5-like heme/steroid binding domain"/>
    <property type="match status" value="1"/>
</dbReference>
<keyword evidence="6" id="KW-1133">Transmembrane helix</keyword>
<dbReference type="AlphaFoldDB" id="A0A813L9W4"/>
<evidence type="ECO:0000256" key="2">
    <source>
        <dbReference type="ARBA" id="ARBA00022723"/>
    </source>
</evidence>
<evidence type="ECO:0000256" key="3">
    <source>
        <dbReference type="ARBA" id="ARBA00023004"/>
    </source>
</evidence>
<dbReference type="InterPro" id="IPR050668">
    <property type="entry name" value="Cytochrome_b5"/>
</dbReference>
<dbReference type="GO" id="GO:0046872">
    <property type="term" value="F:metal ion binding"/>
    <property type="evidence" value="ECO:0007669"/>
    <property type="project" value="UniProtKB-KW"/>
</dbReference>
<dbReference type="SUPFAM" id="SSF55856">
    <property type="entry name" value="Cytochrome b5-like heme/steroid binding domain"/>
    <property type="match status" value="1"/>
</dbReference>
<name>A0A813L9W4_POLGL</name>
<keyword evidence="6" id="KW-0812">Transmembrane</keyword>
<dbReference type="EMBL" id="CAJNNW010034416">
    <property type="protein sequence ID" value="CAE8722607.1"/>
    <property type="molecule type" value="Genomic_DNA"/>
</dbReference>
<dbReference type="GO" id="GO:0020037">
    <property type="term" value="F:heme binding"/>
    <property type="evidence" value="ECO:0007669"/>
    <property type="project" value="TreeGrafter"/>
</dbReference>
<dbReference type="Pfam" id="PF00173">
    <property type="entry name" value="Cyt-b5"/>
    <property type="match status" value="1"/>
</dbReference>
<dbReference type="InterPro" id="IPR036400">
    <property type="entry name" value="Cyt_B5-like_heme/steroid_sf"/>
</dbReference>
<proteinExistence type="inferred from homology"/>
<evidence type="ECO:0000313" key="9">
    <source>
        <dbReference type="Proteomes" id="UP000626109"/>
    </source>
</evidence>
<reference evidence="8" key="1">
    <citation type="submission" date="2021-02" db="EMBL/GenBank/DDBJ databases">
        <authorList>
            <person name="Dougan E. K."/>
            <person name="Rhodes N."/>
            <person name="Thang M."/>
            <person name="Chan C."/>
        </authorList>
    </citation>
    <scope>NUCLEOTIDE SEQUENCE</scope>
</reference>
<evidence type="ECO:0000256" key="4">
    <source>
        <dbReference type="ARBA" id="ARBA00038168"/>
    </source>
</evidence>
<evidence type="ECO:0000313" key="8">
    <source>
        <dbReference type="EMBL" id="CAE8722607.1"/>
    </source>
</evidence>
<feature type="transmembrane region" description="Helical" evidence="6">
    <location>
        <begin position="16"/>
        <end position="36"/>
    </location>
</feature>
<dbReference type="InterPro" id="IPR001199">
    <property type="entry name" value="Cyt_B5-like_heme/steroid-bd"/>
</dbReference>
<dbReference type="PROSITE" id="PS50255">
    <property type="entry name" value="CYTOCHROME_B5_2"/>
    <property type="match status" value="1"/>
</dbReference>
<keyword evidence="1" id="KW-0349">Heme</keyword>
<keyword evidence="2" id="KW-0479">Metal-binding</keyword>
<evidence type="ECO:0000256" key="1">
    <source>
        <dbReference type="ARBA" id="ARBA00022617"/>
    </source>
</evidence>
<keyword evidence="6" id="KW-0472">Membrane</keyword>
<sequence>MATGSASPAWPSTVRVSAIAGAALSVTAVGTAFWAWRQRKRPGESASAPKAGISQAEVARHSSPESVWIIIDSQVYDVTSWLKDHPGGEVLLLAFAGRDATAAHMTVGHSSELVKTELRRMHLGPLLKGVVANRDKIE</sequence>
<protein>
    <recommendedName>
        <fullName evidence="7">Cytochrome b5 heme-binding domain-containing protein</fullName>
    </recommendedName>
</protein>
<keyword evidence="3" id="KW-0408">Iron</keyword>
<dbReference type="PRINTS" id="PR00363">
    <property type="entry name" value="CYTOCHROMEB5"/>
</dbReference>
<comment type="similarity">
    <text evidence="4">Belongs to the cytochrome b5 family.</text>
</comment>
<dbReference type="PANTHER" id="PTHR19359">
    <property type="entry name" value="CYTOCHROME B5"/>
    <property type="match status" value="1"/>
</dbReference>
<feature type="region of interest" description="Disordered" evidence="5">
    <location>
        <begin position="39"/>
        <end position="60"/>
    </location>
</feature>
<feature type="domain" description="Cytochrome b5 heme-binding" evidence="7">
    <location>
        <begin position="50"/>
        <end position="127"/>
    </location>
</feature>